<comment type="caution">
    <text evidence="5">The sequence shown here is derived from an EMBL/GenBank/DDBJ whole genome shotgun (WGS) entry which is preliminary data.</text>
</comment>
<dbReference type="Proteomes" id="UP000663854">
    <property type="component" value="Unassembled WGS sequence"/>
</dbReference>
<dbReference type="OrthoDB" id="9974819at2759"/>
<dbReference type="EMBL" id="CAJNOH010000371">
    <property type="protein sequence ID" value="CAF1017957.1"/>
    <property type="molecule type" value="Genomic_DNA"/>
</dbReference>
<evidence type="ECO:0000313" key="4">
    <source>
        <dbReference type="EMBL" id="CAF1017957.1"/>
    </source>
</evidence>
<dbReference type="EMBL" id="CAJNOL010000650">
    <property type="protein sequence ID" value="CAF1152707.1"/>
    <property type="molecule type" value="Genomic_DNA"/>
</dbReference>
<dbReference type="Proteomes" id="UP000663889">
    <property type="component" value="Unassembled WGS sequence"/>
</dbReference>
<dbReference type="Proteomes" id="UP000663864">
    <property type="component" value="Unassembled WGS sequence"/>
</dbReference>
<evidence type="ECO:0000313" key="3">
    <source>
        <dbReference type="EMBL" id="CAF0990240.1"/>
    </source>
</evidence>
<gene>
    <name evidence="5" type="ORF">JXQ802_LOCUS21820</name>
    <name evidence="6" type="ORF">JXQ802_LOCUS22024</name>
    <name evidence="4" type="ORF">PYM288_LOCUS15458</name>
    <name evidence="2" type="ORF">RFH988_LOCUS9919</name>
    <name evidence="3" type="ORF">SEV965_LOCUS10225</name>
    <name evidence="1" type="ORF">ZHD862_LOCUS6831</name>
</gene>
<organism evidence="5 7">
    <name type="scientific">Rotaria sordida</name>
    <dbReference type="NCBI Taxonomy" id="392033"/>
    <lineage>
        <taxon>Eukaryota</taxon>
        <taxon>Metazoa</taxon>
        <taxon>Spiralia</taxon>
        <taxon>Gnathifera</taxon>
        <taxon>Rotifera</taxon>
        <taxon>Eurotatoria</taxon>
        <taxon>Bdelloidea</taxon>
        <taxon>Philodinida</taxon>
        <taxon>Philodinidae</taxon>
        <taxon>Rotaria</taxon>
    </lineage>
</organism>
<evidence type="ECO:0000313" key="1">
    <source>
        <dbReference type="EMBL" id="CAF0889973.1"/>
    </source>
</evidence>
<dbReference type="EMBL" id="CAJNOO010000362">
    <property type="protein sequence ID" value="CAF0919566.1"/>
    <property type="molecule type" value="Genomic_DNA"/>
</dbReference>
<keyword evidence="7" id="KW-1185">Reference proteome</keyword>
<name>A0A814SUH3_9BILA</name>
<evidence type="ECO:0000313" key="2">
    <source>
        <dbReference type="EMBL" id="CAF0919566.1"/>
    </source>
</evidence>
<dbReference type="AlphaFoldDB" id="A0A814SUH3"/>
<evidence type="ECO:0000313" key="6">
    <source>
        <dbReference type="EMBL" id="CAF1156563.1"/>
    </source>
</evidence>
<evidence type="ECO:0000313" key="7">
    <source>
        <dbReference type="Proteomes" id="UP000663870"/>
    </source>
</evidence>
<dbReference type="EMBL" id="CAJNOU010000414">
    <property type="protein sequence ID" value="CAF0990240.1"/>
    <property type="molecule type" value="Genomic_DNA"/>
</dbReference>
<sequence>MTDLDFVRSVLYSKSINSSDVKPYTGLHFNNSGDLILSTPSLDSCRVNNDPIYRYAGNISTHLPKRVDYRILSYNSLENRRYHSLRMKQPVPHYVTRIYDERFGSAVSPRTEPSRTIRINKEPGYQLLVDQIPNQDQTMISQRFNKLSPFVTEHGNNPNANPILRETAV</sequence>
<proteinExistence type="predicted"/>
<reference evidence="5" key="1">
    <citation type="submission" date="2021-02" db="EMBL/GenBank/DDBJ databases">
        <authorList>
            <person name="Nowell W R."/>
        </authorList>
    </citation>
    <scope>NUCLEOTIDE SEQUENCE</scope>
</reference>
<dbReference type="EMBL" id="CAJNOT010000199">
    <property type="protein sequence ID" value="CAF0889973.1"/>
    <property type="molecule type" value="Genomic_DNA"/>
</dbReference>
<dbReference type="Proteomes" id="UP000663882">
    <property type="component" value="Unassembled WGS sequence"/>
</dbReference>
<evidence type="ECO:0000313" key="5">
    <source>
        <dbReference type="EMBL" id="CAF1152707.1"/>
    </source>
</evidence>
<dbReference type="Proteomes" id="UP000663870">
    <property type="component" value="Unassembled WGS sequence"/>
</dbReference>
<accession>A0A814SUH3</accession>
<dbReference type="EMBL" id="CAJNOL010000660">
    <property type="protein sequence ID" value="CAF1156563.1"/>
    <property type="molecule type" value="Genomic_DNA"/>
</dbReference>
<protein>
    <submittedName>
        <fullName evidence="5">Uncharacterized protein</fullName>
    </submittedName>
</protein>